<dbReference type="PANTHER" id="PTHR33840">
    <property type="match status" value="1"/>
</dbReference>
<dbReference type="InterPro" id="IPR029058">
    <property type="entry name" value="AB_hydrolase_fold"/>
</dbReference>
<proteinExistence type="predicted"/>
<evidence type="ECO:0000313" key="2">
    <source>
        <dbReference type="EMBL" id="SFR41970.1"/>
    </source>
</evidence>
<dbReference type="Pfam" id="PF09994">
    <property type="entry name" value="T6SS_Tle1-like_cat"/>
    <property type="match status" value="1"/>
</dbReference>
<dbReference type="RefSeq" id="WP_090198921.1">
    <property type="nucleotide sequence ID" value="NZ_FOYP01000001.1"/>
</dbReference>
<sequence length="398" mass="44821">MKRIAIFCDGTWNRHDAAHQTNVVRLAQAVKHTAKDGVKQEVFYVLGVGAGRGSNRVARFLDRFLGGAMGMGLVENVEDAYRALVFAYEPGDEIYIFGFSRGAYTARSLAGLIRSCGIPPRNHVHRLGEAMTRYRSRDPNTHPDDPESFLFRSDFAPYTATSAKEWQWRLQTRPNLCVNLAVNYLGVWDTVGALGVPGHWMTAKLFNKRHEFHDEHLSSMVTSARHAVAIDEHRKTFPPALWSEKLDRMNLAALGLESDASLEPTTRDNWAYRQEWFPGDHGSIGGGGDRLGLSTFACDWIAQGAQRVGLEMDARVIDEVRAGQNIREHLINKSKRSVMTKVMSLRKHHRAGPVRIEDVSDITRARIACDNDYLPKSLEKIMKTLQEQITKNDLLPRA</sequence>
<evidence type="ECO:0000313" key="3">
    <source>
        <dbReference type="Proteomes" id="UP000199478"/>
    </source>
</evidence>
<name>A0A1I6GIH1_9RHOB</name>
<gene>
    <name evidence="2" type="ORF">SAMN04488005_1716</name>
</gene>
<organism evidence="2 3">
    <name type="scientific">Yoonia tamlensis</name>
    <dbReference type="NCBI Taxonomy" id="390270"/>
    <lineage>
        <taxon>Bacteria</taxon>
        <taxon>Pseudomonadati</taxon>
        <taxon>Pseudomonadota</taxon>
        <taxon>Alphaproteobacteria</taxon>
        <taxon>Rhodobacterales</taxon>
        <taxon>Paracoccaceae</taxon>
        <taxon>Yoonia</taxon>
    </lineage>
</organism>
<evidence type="ECO:0000259" key="1">
    <source>
        <dbReference type="Pfam" id="PF09994"/>
    </source>
</evidence>
<dbReference type="Proteomes" id="UP000199478">
    <property type="component" value="Unassembled WGS sequence"/>
</dbReference>
<keyword evidence="3" id="KW-1185">Reference proteome</keyword>
<feature type="domain" description="T6SS Phospholipase effector Tle1-like catalytic" evidence="1">
    <location>
        <begin position="2"/>
        <end position="303"/>
    </location>
</feature>
<dbReference type="AlphaFoldDB" id="A0A1I6GIH1"/>
<dbReference type="PANTHER" id="PTHR33840:SF1">
    <property type="entry name" value="TLE1 PHOSPHOLIPASE DOMAIN-CONTAINING PROTEIN"/>
    <property type="match status" value="1"/>
</dbReference>
<protein>
    <submittedName>
        <fullName evidence="2">Uncharacterized protein, PA2063/DUF2235 family</fullName>
    </submittedName>
</protein>
<dbReference type="SUPFAM" id="SSF53474">
    <property type="entry name" value="alpha/beta-Hydrolases"/>
    <property type="match status" value="1"/>
</dbReference>
<dbReference type="InterPro" id="IPR018712">
    <property type="entry name" value="Tle1-like_cat"/>
</dbReference>
<accession>A0A1I6GIH1</accession>
<dbReference type="STRING" id="390270.SAMN04488005_1716"/>
<reference evidence="3" key="1">
    <citation type="submission" date="2016-10" db="EMBL/GenBank/DDBJ databases">
        <authorList>
            <person name="Varghese N."/>
            <person name="Submissions S."/>
        </authorList>
    </citation>
    <scope>NUCLEOTIDE SEQUENCE [LARGE SCALE GENOMIC DNA]</scope>
    <source>
        <strain evidence="3">DSM 26879</strain>
    </source>
</reference>
<dbReference type="EMBL" id="FOYP01000001">
    <property type="protein sequence ID" value="SFR41970.1"/>
    <property type="molecule type" value="Genomic_DNA"/>
</dbReference>
<dbReference type="OrthoDB" id="4378831at2"/>